<evidence type="ECO:0000256" key="3">
    <source>
        <dbReference type="ARBA" id="ARBA00023125"/>
    </source>
</evidence>
<dbReference type="InterPro" id="IPR000847">
    <property type="entry name" value="LysR_HTH_N"/>
</dbReference>
<name>A0A0C6PDF7_BORBO</name>
<protein>
    <submittedName>
        <fullName evidence="6">Putative LysR-family transcriptional regulator</fullName>
    </submittedName>
</protein>
<evidence type="ECO:0000256" key="4">
    <source>
        <dbReference type="ARBA" id="ARBA00023163"/>
    </source>
</evidence>
<dbReference type="RefSeq" id="WP_003814494.1">
    <property type="nucleotide sequence ID" value="NC_019382.1"/>
</dbReference>
<dbReference type="GO" id="GO:0006351">
    <property type="term" value="P:DNA-templated transcription"/>
    <property type="evidence" value="ECO:0007669"/>
    <property type="project" value="TreeGrafter"/>
</dbReference>
<dbReference type="InterPro" id="IPR036388">
    <property type="entry name" value="WH-like_DNA-bd_sf"/>
</dbReference>
<dbReference type="Proteomes" id="UP000007564">
    <property type="component" value="Chromosome"/>
</dbReference>
<gene>
    <name evidence="6" type="ORF">BN112_4276</name>
</gene>
<evidence type="ECO:0000259" key="5">
    <source>
        <dbReference type="PROSITE" id="PS50931"/>
    </source>
</evidence>
<organism evidence="6 7">
    <name type="scientific">Bordetella bronchiseptica 253</name>
    <dbReference type="NCBI Taxonomy" id="568707"/>
    <lineage>
        <taxon>Bacteria</taxon>
        <taxon>Pseudomonadati</taxon>
        <taxon>Pseudomonadota</taxon>
        <taxon>Betaproteobacteria</taxon>
        <taxon>Burkholderiales</taxon>
        <taxon>Alcaligenaceae</taxon>
        <taxon>Bordetella</taxon>
    </lineage>
</organism>
<dbReference type="Gene3D" id="1.10.10.10">
    <property type="entry name" value="Winged helix-like DNA-binding domain superfamily/Winged helix DNA-binding domain"/>
    <property type="match status" value="1"/>
</dbReference>
<dbReference type="Pfam" id="PF00126">
    <property type="entry name" value="HTH_1"/>
    <property type="match status" value="1"/>
</dbReference>
<keyword evidence="2" id="KW-0805">Transcription regulation</keyword>
<evidence type="ECO:0000256" key="1">
    <source>
        <dbReference type="ARBA" id="ARBA00009437"/>
    </source>
</evidence>
<dbReference type="PROSITE" id="PS50931">
    <property type="entry name" value="HTH_LYSR"/>
    <property type="match status" value="1"/>
</dbReference>
<evidence type="ECO:0000313" key="6">
    <source>
        <dbReference type="EMBL" id="CCJ56190.1"/>
    </source>
</evidence>
<dbReference type="FunFam" id="1.10.10.10:FF:000038">
    <property type="entry name" value="Glycine cleavage system transcriptional activator"/>
    <property type="match status" value="1"/>
</dbReference>
<dbReference type="OrthoDB" id="8683153at2"/>
<dbReference type="SUPFAM" id="SSF53850">
    <property type="entry name" value="Periplasmic binding protein-like II"/>
    <property type="match status" value="1"/>
</dbReference>
<sequence length="324" mass="35922">MSLPSLTALRTFEAAARYRSVKLAAAELHVTPTAVSHQIQQLEDLLGVKLFERTGRGLVLTDAAVSCLPYLQQGFESLKVGVDKLRKHRGPDIITVNTSPSFASLWLFPRLHRFSLLYPDIDVRVTTRLRQAAQLRQEQQSGVNNVQDWVQEADLVIAYGNGQFGGFEHEELIPLYIAPMCSPALLPKGEKQAMGSRLLELPWLHDDRGTLYGSASFWQRWLAAAGLADGKPAKEMHFTHALLALSAAADQLGVVVSTPVLAESLLRDGILYLPFDEQVRIDRSYYLVKDASTGNDSRLTIFKEWLRQEAALSNAKGTSAQRLA</sequence>
<dbReference type="EMBL" id="HE965806">
    <property type="protein sequence ID" value="CCJ56190.1"/>
    <property type="molecule type" value="Genomic_DNA"/>
</dbReference>
<dbReference type="InterPro" id="IPR005119">
    <property type="entry name" value="LysR_subst-bd"/>
</dbReference>
<keyword evidence="4" id="KW-0804">Transcription</keyword>
<dbReference type="KEGG" id="bbh:BN112_4276"/>
<dbReference type="PANTHER" id="PTHR30537">
    <property type="entry name" value="HTH-TYPE TRANSCRIPTIONAL REGULATOR"/>
    <property type="match status" value="1"/>
</dbReference>
<evidence type="ECO:0000313" key="7">
    <source>
        <dbReference type="Proteomes" id="UP000007564"/>
    </source>
</evidence>
<dbReference type="PRINTS" id="PR00039">
    <property type="entry name" value="HTHLYSR"/>
</dbReference>
<reference evidence="6 7" key="1">
    <citation type="journal article" date="2012" name="BMC Genomics">
        <title>Comparative genomics of the classical Bordetella subspecies: the evolution and exchange of virulence-associated diversity amongst closely related pathogens.</title>
        <authorList>
            <person name="Park J."/>
            <person name="Zhang Y."/>
            <person name="Buboltz A.M."/>
            <person name="Zhang X."/>
            <person name="Schuster S.C."/>
            <person name="Ahuja U."/>
            <person name="Liu M."/>
            <person name="Miller J.F."/>
            <person name="Sebaihia M."/>
            <person name="Bentley S.D."/>
            <person name="Parkhill J."/>
            <person name="Harvill E.T."/>
        </authorList>
    </citation>
    <scope>NUCLEOTIDE SEQUENCE [LARGE SCALE GENOMIC DNA]</scope>
    <source>
        <strain evidence="6 7">253</strain>
    </source>
</reference>
<dbReference type="Pfam" id="PF03466">
    <property type="entry name" value="LysR_substrate"/>
    <property type="match status" value="1"/>
</dbReference>
<dbReference type="GO" id="GO:0003700">
    <property type="term" value="F:DNA-binding transcription factor activity"/>
    <property type="evidence" value="ECO:0007669"/>
    <property type="project" value="InterPro"/>
</dbReference>
<dbReference type="HOGENOM" id="CLU_039613_37_0_4"/>
<dbReference type="SUPFAM" id="SSF46785">
    <property type="entry name" value="Winged helix' DNA-binding domain"/>
    <property type="match status" value="1"/>
</dbReference>
<dbReference type="GeneID" id="56477373"/>
<dbReference type="PANTHER" id="PTHR30537:SF26">
    <property type="entry name" value="GLYCINE CLEAVAGE SYSTEM TRANSCRIPTIONAL ACTIVATOR"/>
    <property type="match status" value="1"/>
</dbReference>
<feature type="domain" description="HTH lysR-type" evidence="5">
    <location>
        <begin position="4"/>
        <end position="61"/>
    </location>
</feature>
<dbReference type="GO" id="GO:0043565">
    <property type="term" value="F:sequence-specific DNA binding"/>
    <property type="evidence" value="ECO:0007669"/>
    <property type="project" value="TreeGrafter"/>
</dbReference>
<proteinExistence type="inferred from homology"/>
<comment type="similarity">
    <text evidence="1">Belongs to the LysR transcriptional regulatory family.</text>
</comment>
<dbReference type="InterPro" id="IPR036390">
    <property type="entry name" value="WH_DNA-bd_sf"/>
</dbReference>
<dbReference type="Gene3D" id="3.40.190.10">
    <property type="entry name" value="Periplasmic binding protein-like II"/>
    <property type="match status" value="2"/>
</dbReference>
<dbReference type="InterPro" id="IPR058163">
    <property type="entry name" value="LysR-type_TF_proteobact-type"/>
</dbReference>
<accession>A0A0C6PDF7</accession>
<keyword evidence="3" id="KW-0238">DNA-binding</keyword>
<dbReference type="AlphaFoldDB" id="A0A0C6PDF7"/>
<evidence type="ECO:0000256" key="2">
    <source>
        <dbReference type="ARBA" id="ARBA00023015"/>
    </source>
</evidence>